<gene>
    <name evidence="1" type="ORF">MJO28_008468</name>
</gene>
<evidence type="ECO:0000313" key="2">
    <source>
        <dbReference type="Proteomes" id="UP001060170"/>
    </source>
</evidence>
<reference evidence="1 2" key="3">
    <citation type="journal article" date="2022" name="Microbiol. Spectr.">
        <title>Folding features and dynamics of 3D genome architecture in plant fungal pathogens.</title>
        <authorList>
            <person name="Xia C."/>
        </authorList>
    </citation>
    <scope>NUCLEOTIDE SEQUENCE [LARGE SCALE GENOMIC DNA]</scope>
    <source>
        <strain evidence="1 2">93-210</strain>
    </source>
</reference>
<evidence type="ECO:0000313" key="1">
    <source>
        <dbReference type="EMBL" id="KAI7949647.1"/>
    </source>
</evidence>
<organism evidence="1 2">
    <name type="scientific">Puccinia striiformis f. sp. tritici</name>
    <dbReference type="NCBI Taxonomy" id="168172"/>
    <lineage>
        <taxon>Eukaryota</taxon>
        <taxon>Fungi</taxon>
        <taxon>Dikarya</taxon>
        <taxon>Basidiomycota</taxon>
        <taxon>Pucciniomycotina</taxon>
        <taxon>Pucciniomycetes</taxon>
        <taxon>Pucciniales</taxon>
        <taxon>Pucciniaceae</taxon>
        <taxon>Puccinia</taxon>
    </lineage>
</organism>
<dbReference type="Proteomes" id="UP001060170">
    <property type="component" value="Chromosome 8"/>
</dbReference>
<name>A0ACC0ECT9_9BASI</name>
<accession>A0ACC0ECT9</accession>
<sequence>MVGTSSALADDFSQSTPADLTIVLQGADDPWGTPIWLRRAQTVADPQLKSTCSESLMAHFSTGFYASFASTLRCSSYPSHSFFYGFLAPKTSKLPPHQAIPSNTTRYYTTPLIYHTHSLTTLHQDTTNCSLLHTKLSTAA</sequence>
<comment type="caution">
    <text evidence="1">The sequence shown here is derived from an EMBL/GenBank/DDBJ whole genome shotgun (WGS) entry which is preliminary data.</text>
</comment>
<proteinExistence type="predicted"/>
<keyword evidence="2" id="KW-1185">Reference proteome</keyword>
<protein>
    <submittedName>
        <fullName evidence="1">Uncharacterized protein</fullName>
    </submittedName>
</protein>
<reference evidence="2" key="2">
    <citation type="journal article" date="2018" name="Mol. Plant Microbe Interact.">
        <title>Genome sequence resources for the wheat stripe rust pathogen (Puccinia striiformis f. sp. tritici) and the barley stripe rust pathogen (Puccinia striiformis f. sp. hordei).</title>
        <authorList>
            <person name="Xia C."/>
            <person name="Wang M."/>
            <person name="Yin C."/>
            <person name="Cornejo O.E."/>
            <person name="Hulbert S.H."/>
            <person name="Chen X."/>
        </authorList>
    </citation>
    <scope>NUCLEOTIDE SEQUENCE [LARGE SCALE GENOMIC DNA]</scope>
    <source>
        <strain evidence="2">93-210</strain>
    </source>
</reference>
<dbReference type="EMBL" id="CM045872">
    <property type="protein sequence ID" value="KAI7949647.1"/>
    <property type="molecule type" value="Genomic_DNA"/>
</dbReference>
<reference evidence="2" key="1">
    <citation type="journal article" date="2018" name="BMC Genomics">
        <title>Genomic insights into host adaptation between the wheat stripe rust pathogen (Puccinia striiformis f. sp. tritici) and the barley stripe rust pathogen (Puccinia striiformis f. sp. hordei).</title>
        <authorList>
            <person name="Xia C."/>
            <person name="Wang M."/>
            <person name="Yin C."/>
            <person name="Cornejo O.E."/>
            <person name="Hulbert S.H."/>
            <person name="Chen X."/>
        </authorList>
    </citation>
    <scope>NUCLEOTIDE SEQUENCE [LARGE SCALE GENOMIC DNA]</scope>
    <source>
        <strain evidence="2">93-210</strain>
    </source>
</reference>